<dbReference type="InterPro" id="IPR026841">
    <property type="entry name" value="Aur1/Ipt1"/>
</dbReference>
<keyword evidence="4" id="KW-0472">Membrane</keyword>
<keyword evidence="2" id="KW-0812">Transmembrane</keyword>
<keyword evidence="3" id="KW-1133">Transmembrane helix</keyword>
<keyword evidence="7" id="KW-1185">Reference proteome</keyword>
<dbReference type="RefSeq" id="WP_254573673.1">
    <property type="nucleotide sequence ID" value="NZ_CP098502.1"/>
</dbReference>
<evidence type="ECO:0000256" key="1">
    <source>
        <dbReference type="ARBA" id="ARBA00004141"/>
    </source>
</evidence>
<evidence type="ECO:0000313" key="7">
    <source>
        <dbReference type="Proteomes" id="UP001056035"/>
    </source>
</evidence>
<sequence length="306" mass="33404">MRLSTRAKRGAAWAVVAAGIAAPLARRKARLPVPVVTGCAVAAPIALCAVVPRSRTRDVATLVLQMWGYLAHYEMPNDDPEALKARVRVDYPVRIDRILGLGELPGARLQRRFGAPGAVRGPEQVLVWSHWLWFLVPHGTVLFMLARHRDRFEHAALHTYAVFDLGVMAYWALPTAPPWYAAQQGRAPELRRMMLEHGEDFWGDRWEPLYGFLGGNPLAAMPSLHFATSVMAAHLLDEVGPVHGAVGFTYAATLGVALVYLGEHYVVDLLAGLALTEGVRAAAPRVAPALGVVGRLVQRLERAVAT</sequence>
<dbReference type="SUPFAM" id="SSF48317">
    <property type="entry name" value="Acid phosphatase/Vanadium-dependent haloperoxidase"/>
    <property type="match status" value="1"/>
</dbReference>
<evidence type="ECO:0000256" key="2">
    <source>
        <dbReference type="ARBA" id="ARBA00022692"/>
    </source>
</evidence>
<dbReference type="Pfam" id="PF14378">
    <property type="entry name" value="PAP2_3"/>
    <property type="match status" value="1"/>
</dbReference>
<dbReference type="InterPro" id="IPR052185">
    <property type="entry name" value="IPC_Synthase-Related"/>
</dbReference>
<evidence type="ECO:0000256" key="3">
    <source>
        <dbReference type="ARBA" id="ARBA00022989"/>
    </source>
</evidence>
<dbReference type="EMBL" id="CP098502">
    <property type="protein sequence ID" value="UTI67021.1"/>
    <property type="molecule type" value="Genomic_DNA"/>
</dbReference>
<dbReference type="InterPro" id="IPR036938">
    <property type="entry name" value="PAP2/HPO_sf"/>
</dbReference>
<organism evidence="6 7">
    <name type="scientific">Paraconexibacter antarcticus</name>
    <dbReference type="NCBI Taxonomy" id="2949664"/>
    <lineage>
        <taxon>Bacteria</taxon>
        <taxon>Bacillati</taxon>
        <taxon>Actinomycetota</taxon>
        <taxon>Thermoleophilia</taxon>
        <taxon>Solirubrobacterales</taxon>
        <taxon>Paraconexibacteraceae</taxon>
        <taxon>Paraconexibacter</taxon>
    </lineage>
</organism>
<dbReference type="Proteomes" id="UP001056035">
    <property type="component" value="Chromosome"/>
</dbReference>
<reference evidence="6 7" key="1">
    <citation type="submission" date="2022-06" db="EMBL/GenBank/DDBJ databases">
        <title>Paraconexibacter antarcticus.</title>
        <authorList>
            <person name="Kim C.S."/>
        </authorList>
    </citation>
    <scope>NUCLEOTIDE SEQUENCE [LARGE SCALE GENOMIC DNA]</scope>
    <source>
        <strain evidence="6 7">02-257</strain>
    </source>
</reference>
<dbReference type="PANTHER" id="PTHR31310:SF7">
    <property type="entry name" value="PA-PHOSPHATASE RELATED-FAMILY PROTEIN DDB_G0268928"/>
    <property type="match status" value="1"/>
</dbReference>
<comment type="subcellular location">
    <subcellularLocation>
        <location evidence="1">Membrane</location>
        <topology evidence="1">Multi-pass membrane protein</topology>
    </subcellularLocation>
</comment>
<name>A0ABY5E0J1_9ACTN</name>
<protein>
    <submittedName>
        <fullName evidence="6">Phosphatase PAP2 family protein</fullName>
    </submittedName>
</protein>
<evidence type="ECO:0000256" key="4">
    <source>
        <dbReference type="ARBA" id="ARBA00023136"/>
    </source>
</evidence>
<evidence type="ECO:0000313" key="6">
    <source>
        <dbReference type="EMBL" id="UTI67021.1"/>
    </source>
</evidence>
<proteinExistence type="predicted"/>
<feature type="domain" description="Inositolphosphotransferase Aur1/Ipt1" evidence="5">
    <location>
        <begin position="130"/>
        <end position="276"/>
    </location>
</feature>
<gene>
    <name evidence="6" type="ORF">NBH00_12620</name>
</gene>
<dbReference type="PANTHER" id="PTHR31310">
    <property type="match status" value="1"/>
</dbReference>
<accession>A0ABY5E0J1</accession>
<evidence type="ECO:0000259" key="5">
    <source>
        <dbReference type="Pfam" id="PF14378"/>
    </source>
</evidence>